<dbReference type="Pfam" id="PF02883">
    <property type="entry name" value="Alpha_adaptinC2"/>
    <property type="match status" value="1"/>
</dbReference>
<evidence type="ECO:0000313" key="12">
    <source>
        <dbReference type="EMBL" id="KAK2077426.1"/>
    </source>
</evidence>
<reference evidence="12" key="1">
    <citation type="submission" date="2021-01" db="EMBL/GenBank/DDBJ databases">
        <authorList>
            <person name="Eckstrom K.M.E."/>
        </authorList>
    </citation>
    <scope>NUCLEOTIDE SEQUENCE</scope>
    <source>
        <strain evidence="12">UVCC 0001</strain>
    </source>
</reference>
<proteinExistence type="inferred from homology"/>
<dbReference type="InterPro" id="IPR002553">
    <property type="entry name" value="Clathrin/coatomer_adapt-like_N"/>
</dbReference>
<dbReference type="PIRSF" id="PIRSF037094">
    <property type="entry name" value="AP1_complex_gamma"/>
    <property type="match status" value="1"/>
</dbReference>
<dbReference type="GO" id="GO:0006886">
    <property type="term" value="P:intracellular protein transport"/>
    <property type="evidence" value="ECO:0007669"/>
    <property type="project" value="UniProtKB-UniRule"/>
</dbReference>
<sequence>MRLRDLIKQVRAAKTAAEERNVIAKESAALRRAFKEQDSTYRHRNVAKLLYMHMLGYPTHFGQMEALKLIASLGFPEKRLGYLGLMLLLDERQEVLMLVTNSLKNDLHSRNQLTQGLALCALGNICSAEMARDLAPEVEALLSSHNPYLRKKAALCARRVLRKVPDLLEPVAELAPALLEDRNHGVLLSGVSLMLDICTQAPAMVAAFRPLVPRLCTLLRSLTGSAAYVPDVDVGGLTDPFLQVKLLRLLRVLGRGDAAASDAMGDVLAAVASATETQRTAGHAVLYECVLTILAVESVGGLRVMAVNALGRFLAHKDNNIRFVALHTLALVAAADPAAVQRHRGTVVECVRDGDASIRGAALELVYALVNEANVRALTAELLDYLERAADRAFRPQLAEKICALVAKFAPDTRWYVDAMAKVLSAAGDFVRGDDAVSGLIKAVNDQPAIKGYAARTLYAALAQATPALAPEPLACAAAWCVGEAADQACVSQNNHKSPPALLDGEPRPLTTTPEDLLGALRTLLTRPGASEALQDLTLTALAKLAVRLPELNPRAAELIGAYQRAPQPELQTRAVEYTRLERRGAALAAAVLEPIPPMDGEAADATTSAGAPASADALGASSGDPAADLAALLGLDDGAAGAPVVDPLAALTGGGTSSAAPAPAPAAPAHDPLADLFGTPAPSQPSLTVVNAFNKDGVRVTMEVKPSADGASTELLARVSASAPGLTDWVLQAAVPRFATLRLSPPSGTAAAPGADITQRLHVVNSQAGKRPLVLRLRLKYRRAGREVLEQAEVSGFPSGV</sequence>
<evidence type="ECO:0000256" key="6">
    <source>
        <dbReference type="ARBA" id="ARBA00023034"/>
    </source>
</evidence>
<dbReference type="SUPFAM" id="SSF49348">
    <property type="entry name" value="Clathrin adaptor appendage domain"/>
    <property type="match status" value="1"/>
</dbReference>
<name>A0AAD9IGY2_PROWI</name>
<dbReference type="InterPro" id="IPR050840">
    <property type="entry name" value="Adaptor_Complx_Large_Subunit"/>
</dbReference>
<dbReference type="InterPro" id="IPR008153">
    <property type="entry name" value="GAE_dom"/>
</dbReference>
<feature type="domain" description="GAE" evidence="11">
    <location>
        <begin position="686"/>
        <end position="799"/>
    </location>
</feature>
<protein>
    <recommendedName>
        <fullName evidence="9">AP-1 complex subunit gamma</fullName>
    </recommendedName>
</protein>
<comment type="subcellular location">
    <subcellularLocation>
        <location evidence="1">Cytoplasmic vesicle membrane</location>
    </subcellularLocation>
    <subcellularLocation>
        <location evidence="2">Golgi apparatus</location>
    </subcellularLocation>
</comment>
<feature type="region of interest" description="Disordered" evidence="10">
    <location>
        <begin position="598"/>
        <end position="622"/>
    </location>
</feature>
<evidence type="ECO:0000256" key="3">
    <source>
        <dbReference type="ARBA" id="ARBA00006613"/>
    </source>
</evidence>
<dbReference type="Pfam" id="PF01602">
    <property type="entry name" value="Adaptin_N"/>
    <property type="match status" value="1"/>
</dbReference>
<gene>
    <name evidence="12" type="ORF">QBZ16_004271</name>
</gene>
<keyword evidence="4 9" id="KW-0813">Transport</keyword>
<dbReference type="GO" id="GO:0016192">
    <property type="term" value="P:vesicle-mediated transport"/>
    <property type="evidence" value="ECO:0007669"/>
    <property type="project" value="InterPro"/>
</dbReference>
<evidence type="ECO:0000256" key="8">
    <source>
        <dbReference type="ARBA" id="ARBA00023329"/>
    </source>
</evidence>
<dbReference type="InterPro" id="IPR017107">
    <property type="entry name" value="AP1_complex_gsu"/>
</dbReference>
<dbReference type="PROSITE" id="PS50180">
    <property type="entry name" value="GAE"/>
    <property type="match status" value="1"/>
</dbReference>
<comment type="similarity">
    <text evidence="3 9">Belongs to the adaptor complexes large subunit family.</text>
</comment>
<organism evidence="12 13">
    <name type="scientific">Prototheca wickerhamii</name>
    <dbReference type="NCBI Taxonomy" id="3111"/>
    <lineage>
        <taxon>Eukaryota</taxon>
        <taxon>Viridiplantae</taxon>
        <taxon>Chlorophyta</taxon>
        <taxon>core chlorophytes</taxon>
        <taxon>Trebouxiophyceae</taxon>
        <taxon>Chlorellales</taxon>
        <taxon>Chlorellaceae</taxon>
        <taxon>Prototheca</taxon>
    </lineage>
</organism>
<dbReference type="GO" id="GO:0030121">
    <property type="term" value="C:AP-1 adaptor complex"/>
    <property type="evidence" value="ECO:0007669"/>
    <property type="project" value="InterPro"/>
</dbReference>
<evidence type="ECO:0000259" key="11">
    <source>
        <dbReference type="PROSITE" id="PS50180"/>
    </source>
</evidence>
<evidence type="ECO:0000256" key="10">
    <source>
        <dbReference type="SAM" id="MobiDB-lite"/>
    </source>
</evidence>
<evidence type="ECO:0000256" key="5">
    <source>
        <dbReference type="ARBA" id="ARBA00022927"/>
    </source>
</evidence>
<comment type="caution">
    <text evidence="12">The sequence shown here is derived from an EMBL/GenBank/DDBJ whole genome shotgun (WGS) entry which is preliminary data.</text>
</comment>
<evidence type="ECO:0000313" key="13">
    <source>
        <dbReference type="Proteomes" id="UP001255856"/>
    </source>
</evidence>
<feature type="compositionally biased region" description="Low complexity" evidence="10">
    <location>
        <begin position="600"/>
        <end position="622"/>
    </location>
</feature>
<dbReference type="EMBL" id="JASFZW010000006">
    <property type="protein sequence ID" value="KAK2077426.1"/>
    <property type="molecule type" value="Genomic_DNA"/>
</dbReference>
<keyword evidence="13" id="KW-1185">Reference proteome</keyword>
<dbReference type="PANTHER" id="PTHR22780">
    <property type="entry name" value="ADAPTIN, ALPHA/GAMMA/EPSILON"/>
    <property type="match status" value="1"/>
</dbReference>
<dbReference type="InterPro" id="IPR011989">
    <property type="entry name" value="ARM-like"/>
</dbReference>
<dbReference type="SMART" id="SM00809">
    <property type="entry name" value="Alpha_adaptinC2"/>
    <property type="match status" value="1"/>
</dbReference>
<evidence type="ECO:0000256" key="1">
    <source>
        <dbReference type="ARBA" id="ARBA00004156"/>
    </source>
</evidence>
<dbReference type="Gene3D" id="2.60.40.1230">
    <property type="match status" value="1"/>
</dbReference>
<dbReference type="Proteomes" id="UP001255856">
    <property type="component" value="Unassembled WGS sequence"/>
</dbReference>
<evidence type="ECO:0000256" key="9">
    <source>
        <dbReference type="PIRNR" id="PIRNR037094"/>
    </source>
</evidence>
<evidence type="ECO:0000256" key="4">
    <source>
        <dbReference type="ARBA" id="ARBA00022448"/>
    </source>
</evidence>
<keyword evidence="6 9" id="KW-0333">Golgi apparatus</keyword>
<evidence type="ECO:0000256" key="7">
    <source>
        <dbReference type="ARBA" id="ARBA00023136"/>
    </source>
</evidence>
<keyword evidence="7 9" id="KW-0472">Membrane</keyword>
<keyword evidence="5 9" id="KW-0653">Protein transport</keyword>
<dbReference type="SUPFAM" id="SSF48371">
    <property type="entry name" value="ARM repeat"/>
    <property type="match status" value="1"/>
</dbReference>
<accession>A0AAD9IGY2</accession>
<evidence type="ECO:0000256" key="2">
    <source>
        <dbReference type="ARBA" id="ARBA00004555"/>
    </source>
</evidence>
<dbReference type="InterPro" id="IPR013041">
    <property type="entry name" value="Clathrin_app_Ig-like_sf"/>
</dbReference>
<keyword evidence="8 9" id="KW-0968">Cytoplasmic vesicle</keyword>
<dbReference type="InterPro" id="IPR008152">
    <property type="entry name" value="Clathrin_a/b/g-adaptin_app_Ig"/>
</dbReference>
<dbReference type="AlphaFoldDB" id="A0AAD9IGY2"/>
<dbReference type="InterPro" id="IPR016024">
    <property type="entry name" value="ARM-type_fold"/>
</dbReference>
<dbReference type="Gene3D" id="1.25.10.10">
    <property type="entry name" value="Leucine-rich Repeat Variant"/>
    <property type="match status" value="1"/>
</dbReference>